<dbReference type="Pfam" id="PF03160">
    <property type="entry name" value="Calx-beta"/>
    <property type="match status" value="6"/>
</dbReference>
<dbReference type="InterPro" id="IPR051171">
    <property type="entry name" value="CaCA"/>
</dbReference>
<evidence type="ECO:0000256" key="2">
    <source>
        <dbReference type="ARBA" id="ARBA00022737"/>
    </source>
</evidence>
<name>A0AA36UWM7_VIBAL</name>
<proteinExistence type="predicted"/>
<evidence type="ECO:0000256" key="5">
    <source>
        <dbReference type="SAM" id="MobiDB-lite"/>
    </source>
</evidence>
<evidence type="ECO:0000313" key="7">
    <source>
        <dbReference type="EMBL" id="EGQ9137963.1"/>
    </source>
</evidence>
<evidence type="ECO:0000256" key="4">
    <source>
        <dbReference type="ARBA" id="ARBA00023065"/>
    </source>
</evidence>
<dbReference type="InterPro" id="IPR038081">
    <property type="entry name" value="CalX-like_sf"/>
</dbReference>
<gene>
    <name evidence="7" type="ORF">GHY86_22870</name>
</gene>
<evidence type="ECO:0000256" key="1">
    <source>
        <dbReference type="ARBA" id="ARBA00022729"/>
    </source>
</evidence>
<evidence type="ECO:0000313" key="8">
    <source>
        <dbReference type="Proteomes" id="UP000714625"/>
    </source>
</evidence>
<feature type="domain" description="Calx-beta" evidence="6">
    <location>
        <begin position="232"/>
        <end position="278"/>
    </location>
</feature>
<keyword evidence="3" id="KW-0106">Calcium</keyword>
<feature type="region of interest" description="Disordered" evidence="5">
    <location>
        <begin position="785"/>
        <end position="806"/>
    </location>
</feature>
<reference evidence="7" key="1">
    <citation type="submission" date="2019-11" db="EMBL/GenBank/DDBJ databases">
        <authorList>
            <consortium name="PulseNet: The National Subtyping Network for Foodborne Disease Surveillance"/>
            <person name="Tarr C.L."/>
            <person name="Trees E."/>
            <person name="Katz L.S."/>
            <person name="Carleton-Romer H.A."/>
            <person name="Stroika S."/>
            <person name="Kucerova Z."/>
            <person name="Roache K.F."/>
            <person name="Sabol A.L."/>
            <person name="Besser J."/>
            <person name="Gerner-Smidt P."/>
        </authorList>
    </citation>
    <scope>NUCLEOTIDE SEQUENCE</scope>
    <source>
        <strain evidence="7">PNUSAV001129</strain>
    </source>
</reference>
<evidence type="ECO:0000256" key="3">
    <source>
        <dbReference type="ARBA" id="ARBA00022837"/>
    </source>
</evidence>
<feature type="region of interest" description="Disordered" evidence="5">
    <location>
        <begin position="258"/>
        <end position="300"/>
    </location>
</feature>
<feature type="domain" description="Calx-beta" evidence="6">
    <location>
        <begin position="739"/>
        <end position="781"/>
    </location>
</feature>
<keyword evidence="4" id="KW-0406">Ion transport</keyword>
<dbReference type="GO" id="GO:0007154">
    <property type="term" value="P:cell communication"/>
    <property type="evidence" value="ECO:0007669"/>
    <property type="project" value="InterPro"/>
</dbReference>
<protein>
    <submittedName>
        <fullName evidence="7">Calcium-binding protein</fullName>
    </submittedName>
</protein>
<feature type="domain" description="Calx-beta" evidence="6">
    <location>
        <begin position="351"/>
        <end position="394"/>
    </location>
</feature>
<feature type="region of interest" description="Disordered" evidence="5">
    <location>
        <begin position="397"/>
        <end position="420"/>
    </location>
</feature>
<accession>A0AA36UWM7</accession>
<dbReference type="EMBL" id="AAXMUW010000085">
    <property type="protein sequence ID" value="EGQ9137963.1"/>
    <property type="molecule type" value="Genomic_DNA"/>
</dbReference>
<feature type="region of interest" description="Disordered" evidence="5">
    <location>
        <begin position="76"/>
        <end position="102"/>
    </location>
</feature>
<evidence type="ECO:0000259" key="6">
    <source>
        <dbReference type="Pfam" id="PF03160"/>
    </source>
</evidence>
<keyword evidence="2" id="KW-0677">Repeat</keyword>
<dbReference type="PANTHER" id="PTHR11878:SF65">
    <property type="entry name" value="NA_CA-EXCHANGE PROTEIN, ISOFORM G"/>
    <property type="match status" value="1"/>
</dbReference>
<organism evidence="7 8">
    <name type="scientific">Vibrio alginolyticus</name>
    <dbReference type="NCBI Taxonomy" id="663"/>
    <lineage>
        <taxon>Bacteria</taxon>
        <taxon>Pseudomonadati</taxon>
        <taxon>Pseudomonadota</taxon>
        <taxon>Gammaproteobacteria</taxon>
        <taxon>Vibrionales</taxon>
        <taxon>Vibrionaceae</taxon>
        <taxon>Vibrio</taxon>
    </lineage>
</organism>
<dbReference type="InterPro" id="IPR003644">
    <property type="entry name" value="Calx_beta"/>
</dbReference>
<feature type="compositionally biased region" description="Polar residues" evidence="5">
    <location>
        <begin position="258"/>
        <end position="273"/>
    </location>
</feature>
<comment type="caution">
    <text evidence="7">The sequence shown here is derived from an EMBL/GenBank/DDBJ whole genome shotgun (WGS) entry which is preliminary data.</text>
</comment>
<dbReference type="GO" id="GO:0030001">
    <property type="term" value="P:metal ion transport"/>
    <property type="evidence" value="ECO:0007669"/>
    <property type="project" value="TreeGrafter"/>
</dbReference>
<dbReference type="Gene3D" id="2.60.40.2030">
    <property type="match status" value="5"/>
</dbReference>
<feature type="domain" description="Calx-beta" evidence="6">
    <location>
        <begin position="480"/>
        <end position="523"/>
    </location>
</feature>
<keyword evidence="4" id="KW-0813">Transport</keyword>
<feature type="domain" description="Calx-beta" evidence="6">
    <location>
        <begin position="158"/>
        <end position="217"/>
    </location>
</feature>
<feature type="domain" description="Calx-beta" evidence="6">
    <location>
        <begin position="565"/>
        <end position="652"/>
    </location>
</feature>
<dbReference type="GO" id="GO:0016020">
    <property type="term" value="C:membrane"/>
    <property type="evidence" value="ECO:0007669"/>
    <property type="project" value="InterPro"/>
</dbReference>
<keyword evidence="1" id="KW-0732">Signal</keyword>
<sequence length="885" mass="90223">MDRVALSSLMSNVVVIGLDGNLRSLESGQLPQPGELIIEEVSDTSELIVQQVTPQGSSINVTDDVTALIEAIASGEDPTALGEDFEPAAGEESGSSPQNTGAIDRTGAELLASTNFETVGIDGIGLSTTQALSLLDLFRVINGPVPPTILVQEISSPTINEGDQVVFDITLSQTTEDNTDVILSLLDGTATGGSADENGSDYVNERVLITFSDGTTEEVSVGESGTFTISIPPGESDFTVSIDSIDDSVFEGPETFTLSGTTEEQSTPVTGTATILDDGSGPGSNPDDDRPAVTMSDAGTVNEGETANFKVTLSNASESTVQVELGLNLGDTEVGDLGTLEYNTGSGWVAVPNDGVVTVPAGQTEFDVRIASIDDAVYEGPEDFSVTVTGIGAVQGSDTGTATIVDDGSGPGPDPDDDRPSVTISDAGTINEGETANFKVTLSNASESTVQVELGLNLGDTEVGDLGTLEYNTGSGWVAVPNDGVVTVPAGQTEFDVRIASVDDAVYEGPEDFSVTVTGIGAVQGSDTGTATIVDDGTGPGPDPDDDRPNVTISDAGTINEGETANFKVTLSNASESTVQVELGLNLGDTEAGDLGTLEYNTGSGWVAVPNDGVVTVPAGQTEFDVRIASVDDAVYEGPEDFSVTVTGIGAVQGSDTGTATIVDDGTGPGPDTDDDRPNVTITDAGTINEGETANFKVTLSNASESTVQVELGLNLGDTEAGDLGTLEYNTGSGWVAVPNDGVVTVPAGQTEFDVRIASIDDAVYEGPEDFSVTVTGIGAVQGSDTGTATIVDDGSGPGPDPDDDRPSVTITDAGTINEGDTANFKVTLSNASEAETQVELGLNLGDTEVGDLGTLEYNTGSGWVAVPNDGVVTVPAGQTEFDVR</sequence>
<feature type="non-terminal residue" evidence="7">
    <location>
        <position position="885"/>
    </location>
</feature>
<dbReference type="Proteomes" id="UP000714625">
    <property type="component" value="Unassembled WGS sequence"/>
</dbReference>
<dbReference type="PANTHER" id="PTHR11878">
    <property type="entry name" value="SODIUM/CALCIUM EXCHANGER"/>
    <property type="match status" value="1"/>
</dbReference>
<dbReference type="AlphaFoldDB" id="A0AA36UWM7"/>
<dbReference type="SUPFAM" id="SSF141072">
    <property type="entry name" value="CalX-like"/>
    <property type="match status" value="5"/>
</dbReference>